<comment type="caution">
    <text evidence="7">The sequence shown here is derived from an EMBL/GenBank/DDBJ whole genome shotgun (WGS) entry which is preliminary data.</text>
</comment>
<evidence type="ECO:0000313" key="8">
    <source>
        <dbReference type="Proteomes" id="UP001151760"/>
    </source>
</evidence>
<feature type="region of interest" description="Disordered" evidence="5">
    <location>
        <begin position="1"/>
        <end position="39"/>
    </location>
</feature>
<keyword evidence="8" id="KW-1185">Reference proteome</keyword>
<dbReference type="Gene3D" id="3.40.395.10">
    <property type="entry name" value="Adenoviral Proteinase, Chain A"/>
    <property type="match status" value="1"/>
</dbReference>
<dbReference type="InterPro" id="IPR038765">
    <property type="entry name" value="Papain-like_cys_pep_sf"/>
</dbReference>
<gene>
    <name evidence="7" type="ORF">Tco_1030523</name>
</gene>
<dbReference type="EMBL" id="BQNB010018150">
    <property type="protein sequence ID" value="GJT71237.1"/>
    <property type="molecule type" value="Genomic_DNA"/>
</dbReference>
<feature type="compositionally biased region" description="Basic and acidic residues" evidence="5">
    <location>
        <begin position="30"/>
        <end position="39"/>
    </location>
</feature>
<evidence type="ECO:0000256" key="4">
    <source>
        <dbReference type="ARBA" id="ARBA00022807"/>
    </source>
</evidence>
<dbReference type="PANTHER" id="PTHR12606">
    <property type="entry name" value="SENTRIN/SUMO-SPECIFIC PROTEASE"/>
    <property type="match status" value="1"/>
</dbReference>
<evidence type="ECO:0000256" key="1">
    <source>
        <dbReference type="ARBA" id="ARBA00005234"/>
    </source>
</evidence>
<name>A0ABQ5G6G3_9ASTR</name>
<keyword evidence="3" id="KW-0378">Hydrolase</keyword>
<comment type="similarity">
    <text evidence="1">Belongs to the peptidase C48 family.</text>
</comment>
<organism evidence="7 8">
    <name type="scientific">Tanacetum coccineum</name>
    <dbReference type="NCBI Taxonomy" id="301880"/>
    <lineage>
        <taxon>Eukaryota</taxon>
        <taxon>Viridiplantae</taxon>
        <taxon>Streptophyta</taxon>
        <taxon>Embryophyta</taxon>
        <taxon>Tracheophyta</taxon>
        <taxon>Spermatophyta</taxon>
        <taxon>Magnoliopsida</taxon>
        <taxon>eudicotyledons</taxon>
        <taxon>Gunneridae</taxon>
        <taxon>Pentapetalae</taxon>
        <taxon>asterids</taxon>
        <taxon>campanulids</taxon>
        <taxon>Asterales</taxon>
        <taxon>Asteraceae</taxon>
        <taxon>Asteroideae</taxon>
        <taxon>Anthemideae</taxon>
        <taxon>Anthemidinae</taxon>
        <taxon>Tanacetum</taxon>
    </lineage>
</organism>
<evidence type="ECO:0000256" key="3">
    <source>
        <dbReference type="ARBA" id="ARBA00022801"/>
    </source>
</evidence>
<dbReference type="PROSITE" id="PS50600">
    <property type="entry name" value="ULP_PROTEASE"/>
    <property type="match status" value="1"/>
</dbReference>
<evidence type="ECO:0000256" key="5">
    <source>
        <dbReference type="SAM" id="MobiDB-lite"/>
    </source>
</evidence>
<protein>
    <submittedName>
        <fullName evidence="7">Aminotransferase-like mobile domain-containing protein</fullName>
    </submittedName>
</protein>
<keyword evidence="4" id="KW-0788">Thiol protease</keyword>
<evidence type="ECO:0000259" key="6">
    <source>
        <dbReference type="PROSITE" id="PS50600"/>
    </source>
</evidence>
<dbReference type="Pfam" id="PF02902">
    <property type="entry name" value="Peptidase_C48"/>
    <property type="match status" value="1"/>
</dbReference>
<reference evidence="7" key="2">
    <citation type="submission" date="2022-01" db="EMBL/GenBank/DDBJ databases">
        <authorList>
            <person name="Yamashiro T."/>
            <person name="Shiraishi A."/>
            <person name="Satake H."/>
            <person name="Nakayama K."/>
        </authorList>
    </citation>
    <scope>NUCLEOTIDE SEQUENCE</scope>
</reference>
<evidence type="ECO:0000313" key="7">
    <source>
        <dbReference type="EMBL" id="GJT71237.1"/>
    </source>
</evidence>
<accession>A0ABQ5G6G3</accession>
<dbReference type="Proteomes" id="UP001151760">
    <property type="component" value="Unassembled WGS sequence"/>
</dbReference>
<sequence>MKKGVVNGWNNFRHANKGKDASDWRSLPPDQKEKYAGSPKQKDVDISCALSKFSNIVNKFKLHLCVELADSPFRFLLNLKGYNLNIDLIKKIVAGFNSENKSFIVNDKELKPQKEDFEKILDLGKKEDYLKMVNDTPSTSTGFDETLFLVKTGTRKDTVYIVCAPSNGKLGKKILRYVERVEDLRNQEWGDLALKYLEKGIQTYINSKAAGKKSLGGSMVFLQLYYHNKVKNMKIEELIKDNIKLPVTFDDELVSVYEVISTSVMTFKDNLVTKLKSCRVGITSDLETDEDMGVKMMVKEDMEIDEDMDTDEDAHERMDMISVGPFNIRKILLSNDMCTYLQKFFRKGEDSKILASVEDNILSIRHRRISNGPPERWYFPVSGRDHRIYSKRSKLKYHIQEEELTSVKKIFFPLGVEHGHWYLVVFNNEEKKVEIWDSLQKPSPTDYDPAIDNLCIFLRDTANDNIFKSYTRTLVPVPQQKNKFDCGVYACLFMEFPDKVMESHKEEWISEEQRSLLAIRILTAPENKPYIPPILHYSRQMTGKKQRGNKRLRTSEN</sequence>
<dbReference type="PANTHER" id="PTHR12606:SF141">
    <property type="entry name" value="GH15225P-RELATED"/>
    <property type="match status" value="1"/>
</dbReference>
<keyword evidence="2" id="KW-0645">Protease</keyword>
<dbReference type="InterPro" id="IPR003653">
    <property type="entry name" value="Peptidase_C48_C"/>
</dbReference>
<evidence type="ECO:0000256" key="2">
    <source>
        <dbReference type="ARBA" id="ARBA00022670"/>
    </source>
</evidence>
<feature type="domain" description="Ubiquitin-like protease family profile" evidence="6">
    <location>
        <begin position="228"/>
        <end position="497"/>
    </location>
</feature>
<proteinExistence type="inferred from homology"/>
<dbReference type="SUPFAM" id="SSF54001">
    <property type="entry name" value="Cysteine proteinases"/>
    <property type="match status" value="1"/>
</dbReference>
<reference evidence="7" key="1">
    <citation type="journal article" date="2022" name="Int. J. Mol. Sci.">
        <title>Draft Genome of Tanacetum Coccineum: Genomic Comparison of Closely Related Tanacetum-Family Plants.</title>
        <authorList>
            <person name="Yamashiro T."/>
            <person name="Shiraishi A."/>
            <person name="Nakayama K."/>
            <person name="Satake H."/>
        </authorList>
    </citation>
    <scope>NUCLEOTIDE SEQUENCE</scope>
</reference>